<dbReference type="Proteomes" id="UP000619260">
    <property type="component" value="Unassembled WGS sequence"/>
</dbReference>
<dbReference type="PROSITE" id="PS00455">
    <property type="entry name" value="AMP_BINDING"/>
    <property type="match status" value="1"/>
</dbReference>
<evidence type="ECO:0000313" key="7">
    <source>
        <dbReference type="EMBL" id="GIJ48809.1"/>
    </source>
</evidence>
<dbReference type="SUPFAM" id="SSF56801">
    <property type="entry name" value="Acetyl-CoA synthetase-like"/>
    <property type="match status" value="1"/>
</dbReference>
<dbReference type="AlphaFoldDB" id="A0A8J3YNI4"/>
<name>A0A8J3YNI4_9ACTN</name>
<evidence type="ECO:0000256" key="4">
    <source>
        <dbReference type="ARBA" id="ARBA00023098"/>
    </source>
</evidence>
<dbReference type="Gene3D" id="3.30.300.30">
    <property type="match status" value="1"/>
</dbReference>
<evidence type="ECO:0000259" key="5">
    <source>
        <dbReference type="Pfam" id="PF00501"/>
    </source>
</evidence>
<reference evidence="7" key="1">
    <citation type="submission" date="2021-01" db="EMBL/GenBank/DDBJ databases">
        <title>Whole genome shotgun sequence of Virgisporangium aliadipatigenens NBRC 105644.</title>
        <authorList>
            <person name="Komaki H."/>
            <person name="Tamura T."/>
        </authorList>
    </citation>
    <scope>NUCLEOTIDE SEQUENCE</scope>
    <source>
        <strain evidence="7">NBRC 105644</strain>
    </source>
</reference>
<keyword evidence="4" id="KW-0443">Lipid metabolism</keyword>
<gene>
    <name evidence="7" type="ORF">Val02_56950</name>
</gene>
<dbReference type="GO" id="GO:0006633">
    <property type="term" value="P:fatty acid biosynthetic process"/>
    <property type="evidence" value="ECO:0007669"/>
    <property type="project" value="TreeGrafter"/>
</dbReference>
<comment type="caution">
    <text evidence="7">The sequence shown here is derived from an EMBL/GenBank/DDBJ whole genome shotgun (WGS) entry which is preliminary data.</text>
</comment>
<dbReference type="Gene3D" id="3.40.50.12780">
    <property type="entry name" value="N-terminal domain of ligase-like"/>
    <property type="match status" value="1"/>
</dbReference>
<evidence type="ECO:0000256" key="1">
    <source>
        <dbReference type="ARBA" id="ARBA00006432"/>
    </source>
</evidence>
<keyword evidence="8" id="KW-1185">Reference proteome</keyword>
<dbReference type="FunFam" id="3.40.50.12780:FF:000013">
    <property type="entry name" value="Long-chain-fatty-acid--AMP ligase FadD32"/>
    <property type="match status" value="1"/>
</dbReference>
<sequence length="576" mass="61449">MVDACRIRAESQPDEIAWTFLRDGVEVAAELTYGELDRRARALAVTLSGLAPTGERALLHLPQGLDFFVGFFGCLYAGIVAVPASTADAATASAAAQRGSAIMRGATPRLVLTTSALAGGPQLAGLTAGALRPTVVTVDELDSTAASRWQLPPIGATTLAYLQYSSGSTGSPKGIAIRHGNLLHNMRAIDRLCAFRPETVVPTWLPLFHDMGLVSTLSVTLVGGSRIQLMSPMAFIKHPYHWLRQVDAADAGIVAPNFAFELCRRRITDRQLSTLDMSRLRLALVGAERVRAETLRGFAERFAVRGFRSESFVPCYGLAEYTLMVTGGPPARPIRTARFDLAALNRGIARTPADGEDSVELVGNGRPTDDTRVVIVERGSSRRCAPGEVGEILVAGPSMADGYFDDPARTAQSFGLPVDGIDGTFLRTGDLGVSIDGELFVTGRVKDLIIVDGANHHPADVEATAEAAHPRIRAGYCAAVAVDDGRRERVVILLEVDAAARRSDGVADEVATRVTQAVSARHGIPVAEVMVLRPGSLPFTTSGKIRRDECRRGYLDGELTLYRVLDASPAPAESST</sequence>
<dbReference type="InterPro" id="IPR000873">
    <property type="entry name" value="AMP-dep_synth/lig_dom"/>
</dbReference>
<dbReference type="InterPro" id="IPR040097">
    <property type="entry name" value="FAAL/FAAC"/>
</dbReference>
<dbReference type="GO" id="GO:0005886">
    <property type="term" value="C:plasma membrane"/>
    <property type="evidence" value="ECO:0007669"/>
    <property type="project" value="TreeGrafter"/>
</dbReference>
<dbReference type="PANTHER" id="PTHR22754:SF32">
    <property type="entry name" value="DISCO-INTERACTING PROTEIN 2"/>
    <property type="match status" value="1"/>
</dbReference>
<dbReference type="Pfam" id="PF23024">
    <property type="entry name" value="AMP-dom_DIP2-like"/>
    <property type="match status" value="1"/>
</dbReference>
<evidence type="ECO:0000313" key="8">
    <source>
        <dbReference type="Proteomes" id="UP000619260"/>
    </source>
</evidence>
<evidence type="ECO:0000256" key="2">
    <source>
        <dbReference type="ARBA" id="ARBA00022598"/>
    </source>
</evidence>
<dbReference type="EMBL" id="BOPF01000022">
    <property type="protein sequence ID" value="GIJ48809.1"/>
    <property type="molecule type" value="Genomic_DNA"/>
</dbReference>
<dbReference type="GO" id="GO:0016874">
    <property type="term" value="F:ligase activity"/>
    <property type="evidence" value="ECO:0007669"/>
    <property type="project" value="UniProtKB-KW"/>
</dbReference>
<protein>
    <submittedName>
        <fullName evidence="7">Acyl-CoA synthetase</fullName>
    </submittedName>
</protein>
<dbReference type="GO" id="GO:0070566">
    <property type="term" value="F:adenylyltransferase activity"/>
    <property type="evidence" value="ECO:0007669"/>
    <property type="project" value="TreeGrafter"/>
</dbReference>
<dbReference type="RefSeq" id="WP_203902281.1">
    <property type="nucleotide sequence ID" value="NZ_BOPF01000022.1"/>
</dbReference>
<comment type="similarity">
    <text evidence="1">Belongs to the ATP-dependent AMP-binding enzyme family.</text>
</comment>
<dbReference type="Pfam" id="PF00501">
    <property type="entry name" value="AMP-binding"/>
    <property type="match status" value="1"/>
</dbReference>
<dbReference type="InterPro" id="IPR045851">
    <property type="entry name" value="AMP-bd_C_sf"/>
</dbReference>
<dbReference type="GO" id="GO:0071766">
    <property type="term" value="P:Actinobacterium-type cell wall biogenesis"/>
    <property type="evidence" value="ECO:0007669"/>
    <property type="project" value="UniProtKB-ARBA"/>
</dbReference>
<feature type="domain" description="AMP-binding enzyme C-terminal" evidence="6">
    <location>
        <begin position="447"/>
        <end position="561"/>
    </location>
</feature>
<keyword evidence="2" id="KW-0436">Ligase</keyword>
<feature type="domain" description="AMP-dependent synthetase/ligase" evidence="5">
    <location>
        <begin position="8"/>
        <end position="404"/>
    </location>
</feature>
<dbReference type="CDD" id="cd05931">
    <property type="entry name" value="FAAL"/>
    <property type="match status" value="1"/>
</dbReference>
<dbReference type="InterPro" id="IPR025110">
    <property type="entry name" value="AMP-bd_C"/>
</dbReference>
<organism evidence="7 8">
    <name type="scientific">Virgisporangium aliadipatigenens</name>
    <dbReference type="NCBI Taxonomy" id="741659"/>
    <lineage>
        <taxon>Bacteria</taxon>
        <taxon>Bacillati</taxon>
        <taxon>Actinomycetota</taxon>
        <taxon>Actinomycetes</taxon>
        <taxon>Micromonosporales</taxon>
        <taxon>Micromonosporaceae</taxon>
        <taxon>Virgisporangium</taxon>
    </lineage>
</organism>
<evidence type="ECO:0000256" key="3">
    <source>
        <dbReference type="ARBA" id="ARBA00022832"/>
    </source>
</evidence>
<dbReference type="InterPro" id="IPR020845">
    <property type="entry name" value="AMP-binding_CS"/>
</dbReference>
<keyword evidence="3" id="KW-0276">Fatty acid metabolism</keyword>
<proteinExistence type="inferred from homology"/>
<dbReference type="InterPro" id="IPR042099">
    <property type="entry name" value="ANL_N_sf"/>
</dbReference>
<dbReference type="PANTHER" id="PTHR22754">
    <property type="entry name" value="DISCO-INTERACTING PROTEIN 2 DIP2 -RELATED"/>
    <property type="match status" value="1"/>
</dbReference>
<evidence type="ECO:0000259" key="6">
    <source>
        <dbReference type="Pfam" id="PF23024"/>
    </source>
</evidence>
<accession>A0A8J3YNI4</accession>